<dbReference type="InterPro" id="IPR027417">
    <property type="entry name" value="P-loop_NTPase"/>
</dbReference>
<proteinExistence type="predicted"/>
<dbReference type="GO" id="GO:0005524">
    <property type="term" value="F:ATP binding"/>
    <property type="evidence" value="ECO:0007669"/>
    <property type="project" value="UniProtKB-KW"/>
</dbReference>
<dbReference type="InterPro" id="IPR018973">
    <property type="entry name" value="MZB"/>
</dbReference>
<dbReference type="GO" id="GO:0043138">
    <property type="term" value="F:3'-5' DNA helicase activity"/>
    <property type="evidence" value="ECO:0007669"/>
    <property type="project" value="TreeGrafter"/>
</dbReference>
<dbReference type="PANTHER" id="PTHR47957:SF3">
    <property type="entry name" value="ATP-DEPENDENT HELICASE HRQ1"/>
    <property type="match status" value="1"/>
</dbReference>
<evidence type="ECO:0000259" key="3">
    <source>
        <dbReference type="PROSITE" id="PS51192"/>
    </source>
</evidence>
<protein>
    <submittedName>
        <fullName evidence="6">DEAD-box ATP-dependent RNA helicase CshA</fullName>
        <ecNumber evidence="6">3.6.4.13</ecNumber>
    </submittedName>
</protein>
<evidence type="ECO:0000259" key="4">
    <source>
        <dbReference type="PROSITE" id="PS51194"/>
    </source>
</evidence>
<reference evidence="6" key="1">
    <citation type="submission" date="2020-06" db="EMBL/GenBank/DDBJ databases">
        <title>Unique genomic features of the anaerobic methanotrophic archaea.</title>
        <authorList>
            <person name="Chadwick G.L."/>
            <person name="Skennerton C.T."/>
            <person name="Laso-Perez R."/>
            <person name="Leu A.O."/>
            <person name="Speth D.R."/>
            <person name="Yu H."/>
            <person name="Morgan-Lang C."/>
            <person name="Hatzenpichler R."/>
            <person name="Goudeau D."/>
            <person name="Malmstrom R."/>
            <person name="Brazelton W.J."/>
            <person name="Woyke T."/>
            <person name="Hallam S.J."/>
            <person name="Tyson G.W."/>
            <person name="Wegener G."/>
            <person name="Boetius A."/>
            <person name="Orphan V."/>
        </authorList>
    </citation>
    <scope>NUCLEOTIDE SEQUENCE</scope>
</reference>
<dbReference type="GO" id="GO:0016787">
    <property type="term" value="F:hydrolase activity"/>
    <property type="evidence" value="ECO:0007669"/>
    <property type="project" value="UniProtKB-KW"/>
</dbReference>
<dbReference type="Pfam" id="PF00270">
    <property type="entry name" value="DEAD"/>
    <property type="match status" value="1"/>
</dbReference>
<accession>A0A7G9YP09</accession>
<organism evidence="6">
    <name type="scientific">Candidatus Methanogaster sp. ANME-2c ERB4</name>
    <dbReference type="NCBI Taxonomy" id="2759911"/>
    <lineage>
        <taxon>Archaea</taxon>
        <taxon>Methanobacteriati</taxon>
        <taxon>Methanobacteriota</taxon>
        <taxon>Stenosarchaea group</taxon>
        <taxon>Methanomicrobia</taxon>
        <taxon>Methanosarcinales</taxon>
        <taxon>ANME-2 cluster</taxon>
        <taxon>Candidatus Methanogasteraceae</taxon>
        <taxon>Candidatus Methanogaster</taxon>
    </lineage>
</organism>
<keyword evidence="6" id="KW-0347">Helicase</keyword>
<keyword evidence="2" id="KW-0067">ATP-binding</keyword>
<feature type="domain" description="Helicase ATP-binding" evidence="3">
    <location>
        <begin position="103"/>
        <end position="313"/>
    </location>
</feature>
<dbReference type="PROSITE" id="PS51192">
    <property type="entry name" value="HELICASE_ATP_BIND_1"/>
    <property type="match status" value="1"/>
</dbReference>
<dbReference type="Pfam" id="PF09369">
    <property type="entry name" value="MZB"/>
    <property type="match status" value="1"/>
</dbReference>
<dbReference type="InterPro" id="IPR011545">
    <property type="entry name" value="DEAD/DEAH_box_helicase_dom"/>
</dbReference>
<evidence type="ECO:0000313" key="6">
    <source>
        <dbReference type="EMBL" id="QNO49743.1"/>
    </source>
</evidence>
<sequence>MNPFETLSHIQDMYRTYVHTFQKIKNPVIKDWMLKRMSDGTLLWRDPHIQLNRRFERGESLEEMVSSGLLHHGTLSVFSATDSSGRLTGTPIIPHKHQSDSIKAILNEDANTIITTGTSSGKSFCFGIPVVSECLKMQEQGLGGIKAIIVYPMNALANSQYEDFARRLHGSGLRVALYTGDTPNNQEGALANLKITTGRDTPYDSEVLSREEIQSNPPDILMTNYVMLELLLTRLDDHDKLFPEEHRGRLRFLVLDEIHTYSGKKGADVACLIRRLKSRTGTTESLRCIGTSATVQSAKGEDAGVVIAGFAAELFAEEFSKEHVVGETYHIHARPDTGPLPDRILITPTMVEGFDGSIERGTVLVEALTGEALTDDEKTPANLGRTLSSQQTVQFLEDKASTDSYSIQDMSVDYRDAYRPGCDIVECTMELKAALLAGTVGTVRIYDQDQPLFVPKLHNFFSQGRTISSCLTSESPHLNDRGDAVCPTCKKEERKRITFPLNFCRSCGQEFYGVTILDDNTLLPRDIDTLAVEGRDAYIYTLEYSSDEVPIPEEWVGRNKKIRADRKAHEPHEMIYCPECNSLDPACDHEGNIKVYELASPFLFCPSCGVKYDKRSKEFNKLFTFGSIGRSTGTDVLVSSIMSKLDDSEKKIIAFSDNRQDTALQASHMNNLQKRIHFRQAVYRALVDGGYTDTDGRVLDIAQSGIRIFDAMKHYDVLPDYAKEQGKFVQTTRADDSYKEYIQYNAVLDLGAPVMKNQQNLEDVGLLKALYNGLDGLADADEVWETIPEMKSMTSDERYDYLTGFMDIFRKQRAIEYKHIIRNDLFENEVRSNITEESQFDISGAPGNIVGYGDDVKKWNQRYKILRLTYSRSRLMIWTKRVLGVSSEAAKEIVLAVVEILAEKEYGGWLVKHPVPAYRGRGILGSIYMLNTERIQLQAIENTSTHKVCQKCASVYHYRVLDLCTGSLCGGLGDQDFKDNYFRRMYAKPFSESSSVVAEEHSGQIDGITRKNIEARFRDPKEPLNVLVCTPTMELGIDIGDLTAVYMRNVPPSPSNYAQRAGRAGRKSQPTIITTFCGVGAARGPHDQYFYRFPEKIISGKITPPRFMLDNPQLIKAHINSMILETIKIKFPKGFGHILSTDKPGYPMSSDFKDDLIAVISENRDRIIERIQQTFSNEKSMFTWFTDEFVTDCIDCFVNNLEESLTYWRTEYDLLQREHKDLAARERSAGLPPADHSRMGAIGNKLKAMREGEMDFYPYRYLGARGFLPNYGFPTSTVILSLHDSEDEIARDNALALSEFAPGNTIYYRGNTYNVTYAKPRRENHKPVLEHVLICPNCSTIYHGHEGVIAQSACLGCGQSLTGHHPNPNGMQMPDMHAVKRSRITSDEEERRRLGYQLSTHYEVGNITEGVRIIGSDIEVTLNYEHNGRIIHLNRGTRKSKGDGPGQENGFVLCSACNRWLFGEKIEKHIGEEGTCPKNATWEDIIRDIWLFTIGTHDVAVLKLPLPEYVDYCKAEEFYTSFKEAIIRGMQIALNLDESEVGGLVVSEENGDDWEIILYEKAEGGTGAIKALLEPYRFGEIVRRACELLHESDEDPGCSSACYECLLSFYNQREHELLDRHIVLPALRALESVRIERIEDQGGEGVLQELMSRCDSGFEKKVLEELSNQGISLPNSTQKIIYDDDIPIAKPDFFYDGRNMAVFVDGPPHDKDYVKKDDEIKRNKLRTLGYRVFAIRYDNFGDDIEKLKRVMA</sequence>
<dbReference type="EMBL" id="MT631395">
    <property type="protein sequence ID" value="QNO49743.1"/>
    <property type="molecule type" value="Genomic_DNA"/>
</dbReference>
<dbReference type="GO" id="GO:0036297">
    <property type="term" value="P:interstrand cross-link repair"/>
    <property type="evidence" value="ECO:0007669"/>
    <property type="project" value="TreeGrafter"/>
</dbReference>
<evidence type="ECO:0000313" key="5">
    <source>
        <dbReference type="EMBL" id="QNO49715.1"/>
    </source>
</evidence>
<dbReference type="GO" id="GO:0003676">
    <property type="term" value="F:nucleic acid binding"/>
    <property type="evidence" value="ECO:0007669"/>
    <property type="project" value="InterPro"/>
</dbReference>
<dbReference type="EMBL" id="MT631395">
    <property type="protein sequence ID" value="QNO49715.1"/>
    <property type="molecule type" value="Genomic_DNA"/>
</dbReference>
<dbReference type="Gene3D" id="3.40.960.10">
    <property type="entry name" value="VSR Endonuclease"/>
    <property type="match status" value="1"/>
</dbReference>
<dbReference type="Gene3D" id="3.40.50.300">
    <property type="entry name" value="P-loop containing nucleotide triphosphate hydrolases"/>
    <property type="match status" value="2"/>
</dbReference>
<dbReference type="GO" id="GO:0006289">
    <property type="term" value="P:nucleotide-excision repair"/>
    <property type="evidence" value="ECO:0007669"/>
    <property type="project" value="TreeGrafter"/>
</dbReference>
<dbReference type="SUPFAM" id="SSF52540">
    <property type="entry name" value="P-loop containing nucleoside triphosphate hydrolases"/>
    <property type="match status" value="1"/>
</dbReference>
<gene>
    <name evidence="6" type="primary">cshA_2</name>
    <name evidence="5" type="synonym">cshA_1</name>
    <name evidence="5" type="ORF">BFOKDAJI_00016</name>
    <name evidence="6" type="ORF">BFOKDAJI_00045</name>
</gene>
<dbReference type="InterPro" id="IPR014001">
    <property type="entry name" value="Helicase_ATP-bd"/>
</dbReference>
<dbReference type="EC" id="3.6.4.13" evidence="6"/>
<dbReference type="GO" id="GO:0003724">
    <property type="term" value="F:RNA helicase activity"/>
    <property type="evidence" value="ECO:0007669"/>
    <property type="project" value="UniProtKB-EC"/>
</dbReference>
<keyword evidence="6" id="KW-0378">Hydrolase</keyword>
<dbReference type="PROSITE" id="PS51194">
    <property type="entry name" value="HELICASE_CTER"/>
    <property type="match status" value="1"/>
</dbReference>
<evidence type="ECO:0000256" key="2">
    <source>
        <dbReference type="ARBA" id="ARBA00022840"/>
    </source>
</evidence>
<dbReference type="PANTHER" id="PTHR47957">
    <property type="entry name" value="ATP-DEPENDENT HELICASE HRQ1"/>
    <property type="match status" value="1"/>
</dbReference>
<dbReference type="Pfam" id="PF00271">
    <property type="entry name" value="Helicase_C"/>
    <property type="match status" value="1"/>
</dbReference>
<keyword evidence="1" id="KW-0547">Nucleotide-binding</keyword>
<dbReference type="InterPro" id="IPR001650">
    <property type="entry name" value="Helicase_C-like"/>
</dbReference>
<name>A0A7G9YP09_9EURY</name>
<dbReference type="SMART" id="SM00487">
    <property type="entry name" value="DEXDc"/>
    <property type="match status" value="1"/>
</dbReference>
<feature type="domain" description="Helicase C-terminal" evidence="4">
    <location>
        <begin position="947"/>
        <end position="1123"/>
    </location>
</feature>
<dbReference type="SMART" id="SM00490">
    <property type="entry name" value="HELICc"/>
    <property type="match status" value="1"/>
</dbReference>
<evidence type="ECO:0000256" key="1">
    <source>
        <dbReference type="ARBA" id="ARBA00022741"/>
    </source>
</evidence>